<sequence length="55" mass="6127">MREPGVTNITVQDVCPAHRTEHYGFNYDPVAQGIVEDPLTGMAWRDHCTGTGPER</sequence>
<gene>
    <name evidence="1" type="ORF">CORTU0001_0519</name>
</gene>
<comment type="caution">
    <text evidence="1">The sequence shown here is derived from an EMBL/GenBank/DDBJ whole genome shotgun (WGS) entry which is preliminary data.</text>
</comment>
<organism evidence="1 2">
    <name type="scientific">Corynebacterium tuberculostearicum SK141</name>
    <dbReference type="NCBI Taxonomy" id="553206"/>
    <lineage>
        <taxon>Bacteria</taxon>
        <taxon>Bacillati</taxon>
        <taxon>Actinomycetota</taxon>
        <taxon>Actinomycetes</taxon>
        <taxon>Mycobacteriales</taxon>
        <taxon>Corynebacteriaceae</taxon>
        <taxon>Corynebacterium</taxon>
    </lineage>
</organism>
<protein>
    <submittedName>
        <fullName evidence="1">Uncharacterized protein</fullName>
    </submittedName>
</protein>
<dbReference type="Proteomes" id="UP000004384">
    <property type="component" value="Unassembled WGS sequence"/>
</dbReference>
<accession>C6RBF3</accession>
<evidence type="ECO:0000313" key="2">
    <source>
        <dbReference type="Proteomes" id="UP000004384"/>
    </source>
</evidence>
<name>C6RBF3_9CORY</name>
<reference evidence="1 2" key="1">
    <citation type="submission" date="2009-06" db="EMBL/GenBank/DDBJ databases">
        <authorList>
            <person name="Dodson R."/>
            <person name="Sebastian Y."/>
            <person name="Madupu R."/>
            <person name="Durkin A.S."/>
            <person name="Torralba M."/>
            <person name="Methe B."/>
            <person name="Sutton G.G."/>
            <person name="Strausberg R.L."/>
            <person name="Nelson K.E."/>
        </authorList>
    </citation>
    <scope>NUCLEOTIDE SEQUENCE [LARGE SCALE GENOMIC DNA]</scope>
    <source>
        <strain evidence="1 2">SK141</strain>
    </source>
</reference>
<proteinExistence type="predicted"/>
<evidence type="ECO:0000313" key="1">
    <source>
        <dbReference type="EMBL" id="EET76713.1"/>
    </source>
</evidence>
<dbReference type="Gene3D" id="3.40.50.1820">
    <property type="entry name" value="alpha/beta hydrolase"/>
    <property type="match status" value="1"/>
</dbReference>
<dbReference type="InterPro" id="IPR029058">
    <property type="entry name" value="AB_hydrolase_fold"/>
</dbReference>
<dbReference type="EMBL" id="ACVP01000028">
    <property type="protein sequence ID" value="EET76713.1"/>
    <property type="molecule type" value="Genomic_DNA"/>
</dbReference>
<dbReference type="AlphaFoldDB" id="C6RBF3"/>